<dbReference type="AlphaFoldDB" id="A0A814G7N8"/>
<dbReference type="Proteomes" id="UP000663891">
    <property type="component" value="Unassembled WGS sequence"/>
</dbReference>
<dbReference type="PANTHER" id="PTHR14319:SF3">
    <property type="entry name" value="TRANSMEMBRANE PROTEIN-LIKE PROTEIN"/>
    <property type="match status" value="1"/>
</dbReference>
<gene>
    <name evidence="11" type="ORF">VCS650_LOCUS14159</name>
</gene>
<feature type="transmembrane region" description="Helical" evidence="7">
    <location>
        <begin position="1049"/>
        <end position="1069"/>
    </location>
</feature>
<feature type="chain" id="PRO_5032756700" description="EGF-like domain-containing protein" evidence="8">
    <location>
        <begin position="16"/>
        <end position="1127"/>
    </location>
</feature>
<feature type="signal peptide" evidence="8">
    <location>
        <begin position="1"/>
        <end position="15"/>
    </location>
</feature>
<dbReference type="PANTHER" id="PTHR14319">
    <property type="entry name" value="FIVE-SPAN TRANSMEMBRANE PROTEIN M83"/>
    <property type="match status" value="1"/>
</dbReference>
<keyword evidence="8" id="KW-0732">Signal</keyword>
<feature type="transmembrane region" description="Helical" evidence="7">
    <location>
        <begin position="945"/>
        <end position="961"/>
    </location>
</feature>
<dbReference type="InterPro" id="IPR021910">
    <property type="entry name" value="NGX6/PGAP6/MYMK"/>
</dbReference>
<evidence type="ECO:0000256" key="1">
    <source>
        <dbReference type="ARBA" id="ARBA00004651"/>
    </source>
</evidence>
<evidence type="ECO:0000256" key="6">
    <source>
        <dbReference type="ARBA" id="ARBA00023136"/>
    </source>
</evidence>
<evidence type="ECO:0000313" key="12">
    <source>
        <dbReference type="Proteomes" id="UP000663891"/>
    </source>
</evidence>
<feature type="domain" description="EGF-like" evidence="9 10">
    <location>
        <begin position="857"/>
        <end position="868"/>
    </location>
</feature>
<organism evidence="11 12">
    <name type="scientific">Adineta steineri</name>
    <dbReference type="NCBI Taxonomy" id="433720"/>
    <lineage>
        <taxon>Eukaryota</taxon>
        <taxon>Metazoa</taxon>
        <taxon>Spiralia</taxon>
        <taxon>Gnathifera</taxon>
        <taxon>Rotifera</taxon>
        <taxon>Eurotatoria</taxon>
        <taxon>Bdelloidea</taxon>
        <taxon>Adinetida</taxon>
        <taxon>Adinetidae</taxon>
        <taxon>Adineta</taxon>
    </lineage>
</organism>
<evidence type="ECO:0000256" key="4">
    <source>
        <dbReference type="ARBA" id="ARBA00022692"/>
    </source>
</evidence>
<evidence type="ECO:0000259" key="10">
    <source>
        <dbReference type="PROSITE" id="PS01186"/>
    </source>
</evidence>
<keyword evidence="6 7" id="KW-0472">Membrane</keyword>
<feature type="transmembrane region" description="Helical" evidence="7">
    <location>
        <begin position="883"/>
        <end position="902"/>
    </location>
</feature>
<evidence type="ECO:0000313" key="11">
    <source>
        <dbReference type="EMBL" id="CAF0990299.1"/>
    </source>
</evidence>
<keyword evidence="4 7" id="KW-0812">Transmembrane</keyword>
<dbReference type="EMBL" id="CAJNON010000117">
    <property type="protein sequence ID" value="CAF0990299.1"/>
    <property type="molecule type" value="Genomic_DNA"/>
</dbReference>
<evidence type="ECO:0000256" key="2">
    <source>
        <dbReference type="ARBA" id="ARBA00005542"/>
    </source>
</evidence>
<feature type="transmembrane region" description="Helical" evidence="7">
    <location>
        <begin position="1024"/>
        <end position="1043"/>
    </location>
</feature>
<reference evidence="11" key="1">
    <citation type="submission" date="2021-02" db="EMBL/GenBank/DDBJ databases">
        <authorList>
            <person name="Nowell W R."/>
        </authorList>
    </citation>
    <scope>NUCLEOTIDE SEQUENCE</scope>
</reference>
<dbReference type="PROSITE" id="PS00022">
    <property type="entry name" value="EGF_1"/>
    <property type="match status" value="1"/>
</dbReference>
<comment type="similarity">
    <text evidence="2">Belongs to the TMEM8 family.</text>
</comment>
<proteinExistence type="inferred from homology"/>
<keyword evidence="5 7" id="KW-1133">Transmembrane helix</keyword>
<dbReference type="PROSITE" id="PS01186">
    <property type="entry name" value="EGF_2"/>
    <property type="match status" value="1"/>
</dbReference>
<dbReference type="InterPro" id="IPR000742">
    <property type="entry name" value="EGF"/>
</dbReference>
<evidence type="ECO:0000256" key="8">
    <source>
        <dbReference type="SAM" id="SignalP"/>
    </source>
</evidence>
<comment type="caution">
    <text evidence="11">The sequence shown here is derived from an EMBL/GenBank/DDBJ whole genome shotgun (WGS) entry which is preliminary data.</text>
</comment>
<protein>
    <recommendedName>
        <fullName evidence="9 10">EGF-like domain-containing protein</fullName>
    </recommendedName>
</protein>
<feature type="transmembrane region" description="Helical" evidence="7">
    <location>
        <begin position="990"/>
        <end position="1012"/>
    </location>
</feature>
<name>A0A814G7N8_9BILA</name>
<evidence type="ECO:0000256" key="5">
    <source>
        <dbReference type="ARBA" id="ARBA00022989"/>
    </source>
</evidence>
<evidence type="ECO:0000256" key="3">
    <source>
        <dbReference type="ARBA" id="ARBA00022475"/>
    </source>
</evidence>
<dbReference type="GO" id="GO:0005886">
    <property type="term" value="C:plasma membrane"/>
    <property type="evidence" value="ECO:0007669"/>
    <property type="project" value="UniProtKB-SubCell"/>
</dbReference>
<accession>A0A814G7N8</accession>
<dbReference type="OrthoDB" id="69646at2759"/>
<comment type="subcellular location">
    <subcellularLocation>
        <location evidence="1">Cell membrane</location>
        <topology evidence="1">Multi-pass membrane protein</topology>
    </subcellularLocation>
</comment>
<dbReference type="Pfam" id="PF12036">
    <property type="entry name" value="DUF3522"/>
    <property type="match status" value="1"/>
</dbReference>
<evidence type="ECO:0000256" key="7">
    <source>
        <dbReference type="SAM" id="Phobius"/>
    </source>
</evidence>
<sequence length="1127" mass="130217">MIKFILIIVFCWCSAENNPLIGYDFGQQYSRIRIFEYESYSDVKFLKFNIQGPTTLANWSLTLSTEGKCTNYFANIHFYLQHGAYPLTSPRNESLPETYIPNRHNLFKLIFNTTLLNPLIQLNNPPIGTWFAMTFIDHPTSEIKPKITTGCNLYLSTWLDYQVVSSIFTLVFNEPRQVVLSDNKTSIYASYYTSVGNSRLRISFDWSNNCEIIFLARINALPNIYLYDYKTVCTNKTCLIEIDQLSASISIYFQITVTNFSCLINPLHGEILIRSTECLSSSDNFCVQPYPTRRIMFNYYYDFLYVPIYTTNRFNSHSTSSITLNGNDVSMYAYEFIVDDRNIGGTLHFDFESRTMPFVSPDVNVSILGCLSKYQPRRFDQCESNYKILIDKNSISLRSLPYPEMGFWYLTLQYFCYDFGQQYSRIRIFEYESYSDVKFLKFNIQGPTSLANWSLTLSTEGKCTNYFANIHFYLQHGAYPLTSPRNESLPETYIPNRHNLFKLIFNTTLLNPLIQLNNPPIGTWFAMTFIDHPTSEIKPKITTGCNLYLSTWLDYQVVPSIFTLVFNEPRQVVLSDNKTSIYASYYTSVGNSRLRISFDWTNNCEIIFLARINALPNIYLYDYKTVCKNKTCLIEIDQLSASISIYFQITVTNVSCLINPLHGEILIRSTECLSSSDNFCIQPYPTRRIMFNYYYDFLYVPIYTTNRFNSHSTSSITLNGNDVSMYAYEFIVDDRNIGGTLHFDFESRTMPFVSPDVNVSILGCLSKYQPRRFDQCESNYKILIDKNSISLRSLPYPEMGFWYLTLQYFCNGSKNECTDAAVSLMFQISSSQCTKQQCGTYGICRIMTSQQNVFSTCTCIAGYRGYGCTDSTHAYTSKSLTSVLFLTISNCMFIPAIILAIYRRLYIEALVYFFNMFFSTFYHACDQDINKFCIFKYDGLQLSDFIGSYASFVITLITMAIIPRSFKVFLFMLGLLTCIVINSRDRFDHLQFISLISITFIFTMLTWIIVSIRYRHLRPSSKRLLLVTPGFLLAIAGLVLFAFCETEENYWYIHSLWHILIATSILFFLPHKHFYKRGLIAQRNENVPEPVVNISTGSTILATPIDNTSLSSSNTDTSKKSTDNLLN</sequence>
<keyword evidence="3" id="KW-1003">Cell membrane</keyword>
<evidence type="ECO:0000259" key="9">
    <source>
        <dbReference type="PROSITE" id="PS00022"/>
    </source>
</evidence>